<evidence type="ECO:0000256" key="4">
    <source>
        <dbReference type="ARBA" id="ARBA00022884"/>
    </source>
</evidence>
<dbReference type="Gene3D" id="3.30.70.330">
    <property type="match status" value="2"/>
</dbReference>
<reference evidence="10" key="1">
    <citation type="submission" date="2021-02" db="EMBL/GenBank/DDBJ databases">
        <authorList>
            <person name="Nowell W R."/>
        </authorList>
    </citation>
    <scope>NUCLEOTIDE SEQUENCE</scope>
</reference>
<name>A0A813MDD0_9BILA</name>
<dbReference type="InterPro" id="IPR035979">
    <property type="entry name" value="RBD_domain_sf"/>
</dbReference>
<evidence type="ECO:0000256" key="3">
    <source>
        <dbReference type="ARBA" id="ARBA00022737"/>
    </source>
</evidence>
<organism evidence="10 11">
    <name type="scientific">Adineta steineri</name>
    <dbReference type="NCBI Taxonomy" id="433720"/>
    <lineage>
        <taxon>Eukaryota</taxon>
        <taxon>Metazoa</taxon>
        <taxon>Spiralia</taxon>
        <taxon>Gnathifera</taxon>
        <taxon>Rotifera</taxon>
        <taxon>Eurotatoria</taxon>
        <taxon>Bdelloidea</taxon>
        <taxon>Adinetida</taxon>
        <taxon>Adinetidae</taxon>
        <taxon>Adineta</taxon>
    </lineage>
</organism>
<evidence type="ECO:0000256" key="7">
    <source>
        <dbReference type="SAM" id="Phobius"/>
    </source>
</evidence>
<keyword evidence="7" id="KW-1133">Transmembrane helix</keyword>
<dbReference type="SUPFAM" id="SSF54928">
    <property type="entry name" value="RNA-binding domain, RBD"/>
    <property type="match status" value="1"/>
</dbReference>
<dbReference type="PANTHER" id="PTHR23003">
    <property type="entry name" value="RNA RECOGNITION MOTIF RRM DOMAIN CONTAINING PROTEIN"/>
    <property type="match status" value="1"/>
</dbReference>
<dbReference type="Proteomes" id="UP000663860">
    <property type="component" value="Unassembled WGS sequence"/>
</dbReference>
<feature type="domain" description="RRM" evidence="8">
    <location>
        <begin position="643"/>
        <end position="731"/>
    </location>
</feature>
<evidence type="ECO:0000259" key="9">
    <source>
        <dbReference type="PROSITE" id="PS51184"/>
    </source>
</evidence>
<dbReference type="InterPro" id="IPR000504">
    <property type="entry name" value="RRM_dom"/>
</dbReference>
<keyword evidence="5" id="KW-0539">Nucleus</keyword>
<dbReference type="PROSITE" id="PS50102">
    <property type="entry name" value="RRM"/>
    <property type="match status" value="2"/>
</dbReference>
<feature type="domain" description="JmjC" evidence="9">
    <location>
        <begin position="129"/>
        <end position="289"/>
    </location>
</feature>
<comment type="subcellular location">
    <subcellularLocation>
        <location evidence="1">Nucleus</location>
    </subcellularLocation>
</comment>
<comment type="caution">
    <text evidence="10">The sequence shown here is derived from an EMBL/GenBank/DDBJ whole genome shotgun (WGS) entry which is preliminary data.</text>
</comment>
<dbReference type="CDD" id="cd00590">
    <property type="entry name" value="RRM_SF"/>
    <property type="match status" value="1"/>
</dbReference>
<feature type="domain" description="RRM" evidence="8">
    <location>
        <begin position="554"/>
        <end position="628"/>
    </location>
</feature>
<dbReference type="InterPro" id="IPR003347">
    <property type="entry name" value="JmjC_dom"/>
</dbReference>
<dbReference type="InterPro" id="IPR050374">
    <property type="entry name" value="RRT5_SRSF_SR"/>
</dbReference>
<proteinExistence type="predicted"/>
<keyword evidence="4 6" id="KW-0694">RNA-binding</keyword>
<keyword evidence="3" id="KW-0677">Repeat</keyword>
<dbReference type="EMBL" id="CAJNOE010000001">
    <property type="protein sequence ID" value="CAF0711713.1"/>
    <property type="molecule type" value="Genomic_DNA"/>
</dbReference>
<keyword evidence="7" id="KW-0812">Transmembrane</keyword>
<keyword evidence="7" id="KW-0472">Membrane</keyword>
<evidence type="ECO:0000256" key="1">
    <source>
        <dbReference type="ARBA" id="ARBA00004123"/>
    </source>
</evidence>
<dbReference type="PROSITE" id="PS51184">
    <property type="entry name" value="JMJC"/>
    <property type="match status" value="1"/>
</dbReference>
<evidence type="ECO:0000259" key="8">
    <source>
        <dbReference type="PROSITE" id="PS50102"/>
    </source>
</evidence>
<evidence type="ECO:0008006" key="12">
    <source>
        <dbReference type="Google" id="ProtNLM"/>
    </source>
</evidence>
<evidence type="ECO:0000313" key="11">
    <source>
        <dbReference type="Proteomes" id="UP000663860"/>
    </source>
</evidence>
<dbReference type="SMART" id="SM00558">
    <property type="entry name" value="JmjC"/>
    <property type="match status" value="1"/>
</dbReference>
<protein>
    <recommendedName>
        <fullName evidence="12">RRM domain-containing protein</fullName>
    </recommendedName>
</protein>
<accession>A0A813MDD0</accession>
<keyword evidence="2" id="KW-0507">mRNA processing</keyword>
<dbReference type="GO" id="GO:0005634">
    <property type="term" value="C:nucleus"/>
    <property type="evidence" value="ECO:0007669"/>
    <property type="project" value="UniProtKB-SubCell"/>
</dbReference>
<dbReference type="Pfam" id="PF02373">
    <property type="entry name" value="JmjC"/>
    <property type="match status" value="1"/>
</dbReference>
<dbReference type="GO" id="GO:0003729">
    <property type="term" value="F:mRNA binding"/>
    <property type="evidence" value="ECO:0007669"/>
    <property type="project" value="TreeGrafter"/>
</dbReference>
<evidence type="ECO:0000313" key="10">
    <source>
        <dbReference type="EMBL" id="CAF0711713.1"/>
    </source>
</evidence>
<sequence length="731" mass="84871">MSSRSIYVPTIELNQYEMENFLKIVYKYEGVLNEYGAIKIQIKQNCKLALKKRQKKLLITEAKKQILKTNSSNLIYSIENIDDIDDESIEENFLIKDEVSFWSSLFSLSENNRQLYTSLLLNQSFFSQRSLPEYFDIHRISQQSILKIGGKNLTNQFTPCIKRAHRSGGIFPLKSSRQNLFSLDYHHEGGDHHWYVIPNSQRESLQLILNKYNLSNYCLEHGQIFLHPSLLDENNIRYHRIIQSQNQFVILSAGTLSQSFTINSSWTESIDFALPSWITKGYGTISNLSCQCNISNDLLPNSIDMNLFRDGLIKKYLTSFMNHFNYNKSIKFTGLLQYLLYTFCFFIFLTIFLDENHIDKPLIKTQNLIETNSLYNQYLKPTNMKLIIPRQKIPSCIHSPASINTYIPEMNQIKSVNNNDQTQYELLDQGIFQTTLNEMPSDLSLLDLISTDDLSNPDTRTTHSYTDNTTSTTVYEDFPNYCNINNEAMSFDELMDSLIPLSVESVAPRSNQIEEYINTSSPSTVASSISTSNFNKKLHNQNKIYLNKTNNDYKTLFVSKLKSNITKHDLYNHFHGCIKVTIKKSHSASDLKYAFVVHRTHERARRNFRQSINRSLLGSQCRVEFANHSLNHTNNHENMENKKKLVISRIPENVNENNLYNLFENCQILKYCPARVISSSTTTINTKEKKKILSGYAFILYDNEQQARDVLEHPDRYKIDGQSLHISLYRH</sequence>
<feature type="transmembrane region" description="Helical" evidence="7">
    <location>
        <begin position="335"/>
        <end position="353"/>
    </location>
</feature>
<dbReference type="PANTHER" id="PTHR23003:SF62">
    <property type="entry name" value="SERINE_ARGININE (SR)-TYPE SHUTTLING MRNA BINDING PROTEIN NPL3"/>
    <property type="match status" value="1"/>
</dbReference>
<dbReference type="GO" id="GO:0006397">
    <property type="term" value="P:mRNA processing"/>
    <property type="evidence" value="ECO:0007669"/>
    <property type="project" value="UniProtKB-KW"/>
</dbReference>
<gene>
    <name evidence="10" type="ORF">IZO911_LOCUS8</name>
</gene>
<dbReference type="SMART" id="SM00360">
    <property type="entry name" value="RRM"/>
    <property type="match status" value="2"/>
</dbReference>
<dbReference type="Gene3D" id="2.60.120.650">
    <property type="entry name" value="Cupin"/>
    <property type="match status" value="1"/>
</dbReference>
<dbReference type="GO" id="GO:0005737">
    <property type="term" value="C:cytoplasm"/>
    <property type="evidence" value="ECO:0007669"/>
    <property type="project" value="TreeGrafter"/>
</dbReference>
<dbReference type="InterPro" id="IPR012677">
    <property type="entry name" value="Nucleotide-bd_a/b_plait_sf"/>
</dbReference>
<dbReference type="AlphaFoldDB" id="A0A813MDD0"/>
<evidence type="ECO:0000256" key="2">
    <source>
        <dbReference type="ARBA" id="ARBA00022664"/>
    </source>
</evidence>
<evidence type="ECO:0000256" key="6">
    <source>
        <dbReference type="PROSITE-ProRule" id="PRU00176"/>
    </source>
</evidence>
<evidence type="ECO:0000256" key="5">
    <source>
        <dbReference type="ARBA" id="ARBA00023242"/>
    </source>
</evidence>